<dbReference type="AlphaFoldDB" id="M0G326"/>
<dbReference type="Proteomes" id="UP000011559">
    <property type="component" value="Unassembled WGS sequence"/>
</dbReference>
<keyword evidence="1" id="KW-1133">Transmembrane helix</keyword>
<keyword evidence="1" id="KW-0472">Membrane</keyword>
<dbReference type="OrthoDB" id="284001at2157"/>
<gene>
    <name evidence="2" type="ORF">C457_15457</name>
</gene>
<evidence type="ECO:0000256" key="1">
    <source>
        <dbReference type="SAM" id="Phobius"/>
    </source>
</evidence>
<reference evidence="2 3" key="1">
    <citation type="journal article" date="2014" name="PLoS Genet.">
        <title>Phylogenetically driven sequencing of extremely halophilic archaea reveals strategies for static and dynamic osmo-response.</title>
        <authorList>
            <person name="Becker E.A."/>
            <person name="Seitzer P.M."/>
            <person name="Tritt A."/>
            <person name="Larsen D."/>
            <person name="Krusor M."/>
            <person name="Yao A.I."/>
            <person name="Wu D."/>
            <person name="Madern D."/>
            <person name="Eisen J.A."/>
            <person name="Darling A.E."/>
            <person name="Facciotti M.T."/>
        </authorList>
    </citation>
    <scope>NUCLEOTIDE SEQUENCE [LARGE SCALE GENOMIC DNA]</scope>
    <source>
        <strain evidence="3">DSM 18310 / JCM 13924 / TL6</strain>
    </source>
</reference>
<dbReference type="RefSeq" id="WP_008095966.1">
    <property type="nucleotide sequence ID" value="NZ_AOLG01000051.1"/>
</dbReference>
<proteinExistence type="predicted"/>
<dbReference type="PATRIC" id="fig|1227461.3.peg.3023"/>
<dbReference type="EMBL" id="AOLG01000051">
    <property type="protein sequence ID" value="ELZ65968.1"/>
    <property type="molecule type" value="Genomic_DNA"/>
</dbReference>
<comment type="caution">
    <text evidence="2">The sequence shown here is derived from an EMBL/GenBank/DDBJ whole genome shotgun (WGS) entry which is preliminary data.</text>
</comment>
<sequence>MSAHYRLYQVLGLSALLFAVYYWWLDDSPLIAAGWTVLGLWYLYALKGGVDQIDDDAVDT</sequence>
<feature type="transmembrane region" description="Helical" evidence="1">
    <location>
        <begin position="7"/>
        <end position="24"/>
    </location>
</feature>
<organism evidence="2 3">
    <name type="scientific">Haloferax prahovense (strain DSM 18310 / JCM 13924 / TL6)</name>
    <dbReference type="NCBI Taxonomy" id="1227461"/>
    <lineage>
        <taxon>Archaea</taxon>
        <taxon>Methanobacteriati</taxon>
        <taxon>Methanobacteriota</taxon>
        <taxon>Stenosarchaea group</taxon>
        <taxon>Halobacteria</taxon>
        <taxon>Halobacteriales</taxon>
        <taxon>Haloferacaceae</taxon>
        <taxon>Haloferax</taxon>
    </lineage>
</organism>
<evidence type="ECO:0000313" key="2">
    <source>
        <dbReference type="EMBL" id="ELZ65968.1"/>
    </source>
</evidence>
<evidence type="ECO:0000313" key="3">
    <source>
        <dbReference type="Proteomes" id="UP000011559"/>
    </source>
</evidence>
<protein>
    <submittedName>
        <fullName evidence="2">Uncharacterized protein</fullName>
    </submittedName>
</protein>
<name>M0G326_HALPT</name>
<keyword evidence="3" id="KW-1185">Reference proteome</keyword>
<feature type="transmembrane region" description="Helical" evidence="1">
    <location>
        <begin position="30"/>
        <end position="46"/>
    </location>
</feature>
<keyword evidence="1" id="KW-0812">Transmembrane</keyword>
<accession>M0G326</accession>